<accession>A0A6J5YVP7</accession>
<proteinExistence type="predicted"/>
<evidence type="ECO:0000259" key="1">
    <source>
        <dbReference type="PROSITE" id="PS50006"/>
    </source>
</evidence>
<sequence length="153" mass="16192">MESVSRNGELTSTLHLGLRSVVDASPQSALNALLSSLAETDKAAIDAVLNGGPEKAMVVVHRGANKGSRFLISHQSASIGRSPESEIFLDDVTVSRSHAVIERTSSGFSLTDQGSLNGTYINNQSLKSAPLNCGDEIQIGKFHLIFISALKTN</sequence>
<dbReference type="InterPro" id="IPR050923">
    <property type="entry name" value="Cell_Proc_Reg/RNA_Proc"/>
</dbReference>
<dbReference type="SMART" id="SM00240">
    <property type="entry name" value="FHA"/>
    <property type="match status" value="1"/>
</dbReference>
<dbReference type="AlphaFoldDB" id="A0A6J5YVP7"/>
<evidence type="ECO:0000313" key="2">
    <source>
        <dbReference type="EMBL" id="CAB4331843.1"/>
    </source>
</evidence>
<name>A0A6J5YVP7_9ZZZZ</name>
<reference evidence="2" key="1">
    <citation type="submission" date="2020-05" db="EMBL/GenBank/DDBJ databases">
        <authorList>
            <person name="Chiriac C."/>
            <person name="Salcher M."/>
            <person name="Ghai R."/>
            <person name="Kavagutti S V."/>
        </authorList>
    </citation>
    <scope>NUCLEOTIDE SEQUENCE</scope>
</reference>
<gene>
    <name evidence="2" type="ORF">UFOPK3574_00241</name>
</gene>
<dbReference type="EMBL" id="CAESAF010000012">
    <property type="protein sequence ID" value="CAB4331843.1"/>
    <property type="molecule type" value="Genomic_DNA"/>
</dbReference>
<dbReference type="Gene3D" id="2.60.200.20">
    <property type="match status" value="1"/>
</dbReference>
<protein>
    <submittedName>
        <fullName evidence="2">Unannotated protein</fullName>
    </submittedName>
</protein>
<organism evidence="2">
    <name type="scientific">freshwater metagenome</name>
    <dbReference type="NCBI Taxonomy" id="449393"/>
    <lineage>
        <taxon>unclassified sequences</taxon>
        <taxon>metagenomes</taxon>
        <taxon>ecological metagenomes</taxon>
    </lineage>
</organism>
<feature type="domain" description="FHA" evidence="1">
    <location>
        <begin position="77"/>
        <end position="126"/>
    </location>
</feature>
<dbReference type="InterPro" id="IPR008984">
    <property type="entry name" value="SMAD_FHA_dom_sf"/>
</dbReference>
<dbReference type="InterPro" id="IPR000253">
    <property type="entry name" value="FHA_dom"/>
</dbReference>
<dbReference type="PROSITE" id="PS50006">
    <property type="entry name" value="FHA_DOMAIN"/>
    <property type="match status" value="1"/>
</dbReference>
<dbReference type="SUPFAM" id="SSF49879">
    <property type="entry name" value="SMAD/FHA domain"/>
    <property type="match status" value="1"/>
</dbReference>
<dbReference type="PANTHER" id="PTHR23308">
    <property type="entry name" value="NUCLEAR INHIBITOR OF PROTEIN PHOSPHATASE-1"/>
    <property type="match status" value="1"/>
</dbReference>
<dbReference type="Pfam" id="PF00498">
    <property type="entry name" value="FHA"/>
    <property type="match status" value="1"/>
</dbReference>